<comment type="similarity">
    <text evidence="1 2">Belongs to the endosulfine family.</text>
</comment>
<evidence type="ECO:0000256" key="3">
    <source>
        <dbReference type="SAM" id="MobiDB-lite"/>
    </source>
</evidence>
<keyword evidence="5" id="KW-1185">Reference proteome</keyword>
<evidence type="ECO:0000256" key="1">
    <source>
        <dbReference type="ARBA" id="ARBA00010520"/>
    </source>
</evidence>
<feature type="region of interest" description="Disordered" evidence="3">
    <location>
        <begin position="1"/>
        <end position="24"/>
    </location>
</feature>
<comment type="caution">
    <text evidence="4">The sequence shown here is derived from an EMBL/GenBank/DDBJ whole genome shotgun (WGS) entry which is preliminary data.</text>
</comment>
<proteinExistence type="inferred from homology"/>
<dbReference type="EMBL" id="MU069949">
    <property type="protein sequence ID" value="KAF5831439.1"/>
    <property type="molecule type" value="Genomic_DNA"/>
</dbReference>
<dbReference type="Pfam" id="PF04667">
    <property type="entry name" value="Endosulfine"/>
    <property type="match status" value="1"/>
</dbReference>
<dbReference type="InterPro" id="IPR006760">
    <property type="entry name" value="Endosulphine"/>
</dbReference>
<organism evidence="4 5">
    <name type="scientific">Dunaliella salina</name>
    <name type="common">Green alga</name>
    <name type="synonym">Protococcus salinus</name>
    <dbReference type="NCBI Taxonomy" id="3046"/>
    <lineage>
        <taxon>Eukaryota</taxon>
        <taxon>Viridiplantae</taxon>
        <taxon>Chlorophyta</taxon>
        <taxon>core chlorophytes</taxon>
        <taxon>Chlorophyceae</taxon>
        <taxon>CS clade</taxon>
        <taxon>Chlamydomonadales</taxon>
        <taxon>Dunaliellaceae</taxon>
        <taxon>Dunaliella</taxon>
    </lineage>
</organism>
<name>A0ABQ7GA11_DUNSA</name>
<sequence>MDVESVKAMNLRERQITPHNFTPHNFTAQEHKFFDSADWALNKEAAAKKGVPAPRQVPEEQLKPKLEPTTVPGRRISHLDSMEHKGDHPPEHKGSEGAQ</sequence>
<reference evidence="4" key="1">
    <citation type="submission" date="2017-08" db="EMBL/GenBank/DDBJ databases">
        <authorList>
            <person name="Polle J.E."/>
            <person name="Barry K."/>
            <person name="Cushman J."/>
            <person name="Schmutz J."/>
            <person name="Tran D."/>
            <person name="Hathwaick L.T."/>
            <person name="Yim W.C."/>
            <person name="Jenkins J."/>
            <person name="Mckie-Krisberg Z.M."/>
            <person name="Prochnik S."/>
            <person name="Lindquist E."/>
            <person name="Dockter R.B."/>
            <person name="Adam C."/>
            <person name="Molina H."/>
            <person name="Bunkerborg J."/>
            <person name="Jin E."/>
            <person name="Buchheim M."/>
            <person name="Magnuson J."/>
        </authorList>
    </citation>
    <scope>NUCLEOTIDE SEQUENCE</scope>
    <source>
        <strain evidence="4">CCAP 19/18</strain>
    </source>
</reference>
<feature type="compositionally biased region" description="Basic and acidic residues" evidence="3">
    <location>
        <begin position="57"/>
        <end position="66"/>
    </location>
</feature>
<dbReference type="Proteomes" id="UP000815325">
    <property type="component" value="Unassembled WGS sequence"/>
</dbReference>
<feature type="region of interest" description="Disordered" evidence="3">
    <location>
        <begin position="46"/>
        <end position="99"/>
    </location>
</feature>
<evidence type="ECO:0008006" key="6">
    <source>
        <dbReference type="Google" id="ProtNLM"/>
    </source>
</evidence>
<evidence type="ECO:0000256" key="2">
    <source>
        <dbReference type="RuleBase" id="RU363120"/>
    </source>
</evidence>
<feature type="compositionally biased region" description="Basic and acidic residues" evidence="3">
    <location>
        <begin position="77"/>
        <end position="99"/>
    </location>
</feature>
<evidence type="ECO:0000313" key="4">
    <source>
        <dbReference type="EMBL" id="KAF5831439.1"/>
    </source>
</evidence>
<gene>
    <name evidence="4" type="ORF">DUNSADRAFT_13147</name>
</gene>
<accession>A0ABQ7GA11</accession>
<protein>
    <recommendedName>
        <fullName evidence="6">Encoded protein</fullName>
    </recommendedName>
</protein>
<evidence type="ECO:0000313" key="5">
    <source>
        <dbReference type="Proteomes" id="UP000815325"/>
    </source>
</evidence>